<evidence type="ECO:0000256" key="1">
    <source>
        <dbReference type="SAM" id="MobiDB-lite"/>
    </source>
</evidence>
<feature type="compositionally biased region" description="Polar residues" evidence="1">
    <location>
        <begin position="13"/>
        <end position="23"/>
    </location>
</feature>
<comment type="caution">
    <text evidence="2">The sequence shown here is derived from an EMBL/GenBank/DDBJ whole genome shotgun (WGS) entry which is preliminary data.</text>
</comment>
<evidence type="ECO:0000313" key="3">
    <source>
        <dbReference type="Proteomes" id="UP001500194"/>
    </source>
</evidence>
<evidence type="ECO:0000313" key="2">
    <source>
        <dbReference type="EMBL" id="GAA0651176.1"/>
    </source>
</evidence>
<evidence type="ECO:0008006" key="4">
    <source>
        <dbReference type="Google" id="ProtNLM"/>
    </source>
</evidence>
<name>A0AAV3T0U3_9EURY</name>
<organism evidence="2 3">
    <name type="scientific">Salarchaeum japonicum</name>
    <dbReference type="NCBI Taxonomy" id="555573"/>
    <lineage>
        <taxon>Archaea</taxon>
        <taxon>Methanobacteriati</taxon>
        <taxon>Methanobacteriota</taxon>
        <taxon>Stenosarchaea group</taxon>
        <taxon>Halobacteria</taxon>
        <taxon>Halobacteriales</taxon>
        <taxon>Halobacteriaceae</taxon>
    </lineage>
</organism>
<reference evidence="2 3" key="1">
    <citation type="journal article" date="2019" name="Int. J. Syst. Evol. Microbiol.">
        <title>The Global Catalogue of Microorganisms (GCM) 10K type strain sequencing project: providing services to taxonomists for standard genome sequencing and annotation.</title>
        <authorList>
            <consortium name="The Broad Institute Genomics Platform"/>
            <consortium name="The Broad Institute Genome Sequencing Center for Infectious Disease"/>
            <person name="Wu L."/>
            <person name="Ma J."/>
        </authorList>
    </citation>
    <scope>NUCLEOTIDE SEQUENCE [LARGE SCALE GENOMIC DNA]</scope>
    <source>
        <strain evidence="2 3">JCM 16327</strain>
    </source>
</reference>
<gene>
    <name evidence="2" type="ORF">GCM10009019_12630</name>
</gene>
<dbReference type="AlphaFoldDB" id="A0AAV3T0U3"/>
<dbReference type="Proteomes" id="UP001500194">
    <property type="component" value="Unassembled WGS sequence"/>
</dbReference>
<dbReference type="EMBL" id="BAAADU010000002">
    <property type="protein sequence ID" value="GAA0651176.1"/>
    <property type="molecule type" value="Genomic_DNA"/>
</dbReference>
<accession>A0AAV3T0U3</accession>
<sequence length="662" mass="72982">MSTSGPPAVRSRPANQTNSTNASRALKRAIKNSGLDEIEIDPDRELPHPAHRLAEVWDEFGSRLLVPLSESNEMTLRGEVTEEVITESQTEPLRPMEKSVTVTEVSERYAATWLDGIASMLAWYERARGRRGRLARGYEGDAEYAEFEIELENSWQPSYCAREIARLKAIERETVGGERPTGVEASGEYENPHSVILTLSASSKPDDERVGPADHDRAIANSWSNGVYRTLYNKLDALGVADWVYHKQGEPHPGGGLNHGYGHHHVMVLLDAAPIGAGDCTTVLENELRSVVEKHVDVCDLAGEGGHGDDAVSVRRVAGDDPWDGEDDVQSWSAYAAEYISSAEEDFLERPPAYIAWAATQWSTMSQKATRSMTANSAIAADACKQRAESDRAKQTLNHGERIVRSSRRGVEYECGCCGSPWQIPQHYETLTAARREHGTQVPVTDGAGDVDGLEEDEEDWLDKPVGERWPSATEAVERKTGVDPNWGVRTVTESVERPPSWRMDAIIESDGEERPASGGGVDMRPLMLPTLPKTRGEVAQFLNDPATYVLCECDVLARSLDPWRDGTPDECSCGCELRLANVVDDWTLGALPVEQWVALLHPDPVVRERSFAEQQELDEAFERVRTLAVNTTLDPLGVLAQAGLAPEHFESGLELIEEARA</sequence>
<keyword evidence="3" id="KW-1185">Reference proteome</keyword>
<proteinExistence type="predicted"/>
<feature type="region of interest" description="Disordered" evidence="1">
    <location>
        <begin position="1"/>
        <end position="23"/>
    </location>
</feature>
<protein>
    <recommendedName>
        <fullName evidence="4">Replication protein</fullName>
    </recommendedName>
</protein>